<keyword evidence="4" id="KW-0925">Oxylipin biosynthesis</keyword>
<keyword evidence="3" id="KW-0560">Oxidoreductase</keyword>
<feature type="domain" description="Lipoxygenase" evidence="5">
    <location>
        <begin position="1"/>
        <end position="341"/>
    </location>
</feature>
<evidence type="ECO:0000256" key="4">
    <source>
        <dbReference type="RuleBase" id="RU003975"/>
    </source>
</evidence>
<dbReference type="InterPro" id="IPR036226">
    <property type="entry name" value="LipOase_C_sf"/>
</dbReference>
<dbReference type="Proteomes" id="UP000593564">
    <property type="component" value="Unassembled WGS sequence"/>
</dbReference>
<dbReference type="PRINTS" id="PR00087">
    <property type="entry name" value="LIPOXYGENASE"/>
</dbReference>
<dbReference type="PROSITE" id="PS00081">
    <property type="entry name" value="LIPOXYGENASE_2"/>
    <property type="match status" value="1"/>
</dbReference>
<dbReference type="GO" id="GO:0031408">
    <property type="term" value="P:oxylipin biosynthetic process"/>
    <property type="evidence" value="ECO:0007669"/>
    <property type="project" value="UniProtKB-UniRule"/>
</dbReference>
<dbReference type="GO" id="GO:0034440">
    <property type="term" value="P:lipid oxidation"/>
    <property type="evidence" value="ECO:0007669"/>
    <property type="project" value="InterPro"/>
</dbReference>
<comment type="caution">
    <text evidence="6">The sequence shown here is derived from an EMBL/GenBank/DDBJ whole genome shotgun (WGS) entry which is preliminary data.</text>
</comment>
<evidence type="ECO:0000256" key="2">
    <source>
        <dbReference type="ARBA" id="ARBA00022964"/>
    </source>
</evidence>
<sequence length="341" mass="39535">MTHDRIYDYDIYNDINDSDSNLELKRPVLGGKEHSYPRRYRTGRPQCKTVLHALVPSLETAIVDTNLGFPYFTTLDSLSNEGVNLPPLHKNGFLKDLLPRLVKFINDSQEDILRFETPALVEKDKFSWFRDEEFSRQTLAGLNPYSIQLVKALQEKKLFMLDYHDLLLPYVKKVRKIEGTTLYGSRTLFFLTPNGTLRPLAIELTQPPMDGKAEWKQVFTPTWDATGCWLWRLAKTHVLVHDSGYHQLVSHWLRTNCATEPYIIASNRQLSAMHPIYRLLHPHFRYTMEINALAREALINANGIIETSFSPAKYCMELSSVAYDQQWWFDLQALPADLISR</sequence>
<evidence type="ECO:0000313" key="6">
    <source>
        <dbReference type="EMBL" id="KAF5937185.1"/>
    </source>
</evidence>
<dbReference type="Gene3D" id="1.20.245.10">
    <property type="entry name" value="Lipoxygenase-1, Domain 5"/>
    <property type="match status" value="1"/>
</dbReference>
<keyword evidence="4" id="KW-0276">Fatty acid metabolism</keyword>
<comment type="similarity">
    <text evidence="4">Belongs to the lipoxygenase family.</text>
</comment>
<dbReference type="EC" id="1.13.11.-" evidence="4"/>
<comment type="pathway">
    <text evidence="4">Lipid metabolism; oxylipin biosynthesis.</text>
</comment>
<reference evidence="6 7" key="2">
    <citation type="submission" date="2020-07" db="EMBL/GenBank/DDBJ databases">
        <title>Genome assembly of wild tea tree DASZ reveals pedigree and selection history of tea varieties.</title>
        <authorList>
            <person name="Zhang W."/>
        </authorList>
    </citation>
    <scope>NUCLEOTIDE SEQUENCE [LARGE SCALE GENOMIC DNA]</scope>
    <source>
        <strain evidence="7">cv. G240</strain>
        <tissue evidence="6">Leaf</tissue>
    </source>
</reference>
<keyword evidence="4" id="KW-0275">Fatty acid biosynthesis</keyword>
<evidence type="ECO:0000259" key="5">
    <source>
        <dbReference type="PROSITE" id="PS51393"/>
    </source>
</evidence>
<gene>
    <name evidence="6" type="ORF">HYC85_024691</name>
</gene>
<proteinExistence type="inferred from homology"/>
<accession>A0A7J7GA60</accession>
<keyword evidence="1" id="KW-0479">Metal-binding</keyword>
<dbReference type="UniPathway" id="UPA00382"/>
<dbReference type="Pfam" id="PF00305">
    <property type="entry name" value="Lipoxygenase"/>
    <property type="match status" value="2"/>
</dbReference>
<dbReference type="AlphaFoldDB" id="A0A7J7GA60"/>
<dbReference type="Gene3D" id="4.10.375.10">
    <property type="entry name" value="Lipoxygenase-1, Domain 2"/>
    <property type="match status" value="1"/>
</dbReference>
<keyword evidence="7" id="KW-1185">Reference proteome</keyword>
<dbReference type="PANTHER" id="PTHR11771">
    <property type="entry name" value="LIPOXYGENASE"/>
    <property type="match status" value="1"/>
</dbReference>
<comment type="function">
    <text evidence="4">Plant lipoxygenase may be involved in a number of diverse aspects of plant physiology including growth and development, pest resistance, and senescence or responses to wounding.</text>
</comment>
<dbReference type="Gene3D" id="3.10.450.60">
    <property type="match status" value="1"/>
</dbReference>
<dbReference type="InterPro" id="IPR000907">
    <property type="entry name" value="LipOase"/>
</dbReference>
<keyword evidence="2" id="KW-0223">Dioxygenase</keyword>
<dbReference type="GO" id="GO:0016702">
    <property type="term" value="F:oxidoreductase activity, acting on single donors with incorporation of molecular oxygen, incorporation of two atoms of oxygen"/>
    <property type="evidence" value="ECO:0007669"/>
    <property type="project" value="InterPro"/>
</dbReference>
<dbReference type="EMBL" id="JACBKZ010000012">
    <property type="protein sequence ID" value="KAF5937185.1"/>
    <property type="molecule type" value="Genomic_DNA"/>
</dbReference>
<evidence type="ECO:0000313" key="7">
    <source>
        <dbReference type="Proteomes" id="UP000593564"/>
    </source>
</evidence>
<name>A0A7J7GA60_CAMSI</name>
<evidence type="ECO:0000256" key="1">
    <source>
        <dbReference type="ARBA" id="ARBA00022723"/>
    </source>
</evidence>
<dbReference type="InterPro" id="IPR020834">
    <property type="entry name" value="LipOase_CS"/>
</dbReference>
<dbReference type="GO" id="GO:0006633">
    <property type="term" value="P:fatty acid biosynthetic process"/>
    <property type="evidence" value="ECO:0007669"/>
    <property type="project" value="UniProtKB-KW"/>
</dbReference>
<reference evidence="7" key="1">
    <citation type="journal article" date="2020" name="Nat. Commun.">
        <title>Genome assembly of wild tea tree DASZ reveals pedigree and selection history of tea varieties.</title>
        <authorList>
            <person name="Zhang W."/>
            <person name="Zhang Y."/>
            <person name="Qiu H."/>
            <person name="Guo Y."/>
            <person name="Wan H."/>
            <person name="Zhang X."/>
            <person name="Scossa F."/>
            <person name="Alseekh S."/>
            <person name="Zhang Q."/>
            <person name="Wang P."/>
            <person name="Xu L."/>
            <person name="Schmidt M.H."/>
            <person name="Jia X."/>
            <person name="Li D."/>
            <person name="Zhu A."/>
            <person name="Guo F."/>
            <person name="Chen W."/>
            <person name="Ni D."/>
            <person name="Usadel B."/>
            <person name="Fernie A.R."/>
            <person name="Wen W."/>
        </authorList>
    </citation>
    <scope>NUCLEOTIDE SEQUENCE [LARGE SCALE GENOMIC DNA]</scope>
    <source>
        <strain evidence="7">cv. G240</strain>
    </source>
</reference>
<organism evidence="6 7">
    <name type="scientific">Camellia sinensis</name>
    <name type="common">Tea plant</name>
    <name type="synonym">Thea sinensis</name>
    <dbReference type="NCBI Taxonomy" id="4442"/>
    <lineage>
        <taxon>Eukaryota</taxon>
        <taxon>Viridiplantae</taxon>
        <taxon>Streptophyta</taxon>
        <taxon>Embryophyta</taxon>
        <taxon>Tracheophyta</taxon>
        <taxon>Spermatophyta</taxon>
        <taxon>Magnoliopsida</taxon>
        <taxon>eudicotyledons</taxon>
        <taxon>Gunneridae</taxon>
        <taxon>Pentapetalae</taxon>
        <taxon>asterids</taxon>
        <taxon>Ericales</taxon>
        <taxon>Theaceae</taxon>
        <taxon>Camellia</taxon>
    </lineage>
</organism>
<dbReference type="Gene3D" id="4.10.372.10">
    <property type="entry name" value="Lipoxygenase-1, Domain 3"/>
    <property type="match status" value="1"/>
</dbReference>
<keyword evidence="4" id="KW-0443">Lipid metabolism</keyword>
<dbReference type="InterPro" id="IPR001246">
    <property type="entry name" value="LipOase_plant"/>
</dbReference>
<dbReference type="PROSITE" id="PS51393">
    <property type="entry name" value="LIPOXYGENASE_3"/>
    <property type="match status" value="1"/>
</dbReference>
<dbReference type="GO" id="GO:0046872">
    <property type="term" value="F:metal ion binding"/>
    <property type="evidence" value="ECO:0007669"/>
    <property type="project" value="UniProtKB-UniRule"/>
</dbReference>
<evidence type="ECO:0000256" key="3">
    <source>
        <dbReference type="ARBA" id="ARBA00023002"/>
    </source>
</evidence>
<keyword evidence="4" id="KW-0444">Lipid biosynthesis</keyword>
<dbReference type="PRINTS" id="PR00468">
    <property type="entry name" value="PLTLPOXGNASE"/>
</dbReference>
<dbReference type="InterPro" id="IPR027433">
    <property type="entry name" value="Lipoxygenase_dom_3"/>
</dbReference>
<dbReference type="InterPro" id="IPR013819">
    <property type="entry name" value="LipOase_C"/>
</dbReference>
<dbReference type="SUPFAM" id="SSF48484">
    <property type="entry name" value="Lipoxigenase"/>
    <property type="match status" value="1"/>
</dbReference>
<protein>
    <recommendedName>
        <fullName evidence="4">Lipoxygenase</fullName>
        <ecNumber evidence="4">1.13.11.-</ecNumber>
    </recommendedName>
</protein>